<reference evidence="1 2" key="1">
    <citation type="submission" date="2020-08" db="EMBL/GenBank/DDBJ databases">
        <title>Genomic Encyclopedia of Type Strains, Phase IV (KMG-IV): sequencing the most valuable type-strain genomes for metagenomic binning, comparative biology and taxonomic classification.</title>
        <authorList>
            <person name="Goeker M."/>
        </authorList>
    </citation>
    <scope>NUCLEOTIDE SEQUENCE [LARGE SCALE GENOMIC DNA]</scope>
    <source>
        <strain evidence="1 2">DSM 26287</strain>
    </source>
</reference>
<evidence type="ECO:0000313" key="1">
    <source>
        <dbReference type="EMBL" id="MBB6545167.1"/>
    </source>
</evidence>
<dbReference type="Proteomes" id="UP000537141">
    <property type="component" value="Unassembled WGS sequence"/>
</dbReference>
<name>A0A7X0NKK8_9GAMM</name>
<comment type="caution">
    <text evidence="1">The sequence shown here is derived from an EMBL/GenBank/DDBJ whole genome shotgun (WGS) entry which is preliminary data.</text>
</comment>
<keyword evidence="2" id="KW-1185">Reference proteome</keyword>
<accession>A0A7X0NKK8</accession>
<gene>
    <name evidence="1" type="ORF">HNQ55_003710</name>
</gene>
<dbReference type="EMBL" id="JACHHU010000054">
    <property type="protein sequence ID" value="MBB6545167.1"/>
    <property type="molecule type" value="Genomic_DNA"/>
</dbReference>
<evidence type="ECO:0000313" key="2">
    <source>
        <dbReference type="Proteomes" id="UP000537141"/>
    </source>
</evidence>
<proteinExistence type="predicted"/>
<dbReference type="AlphaFoldDB" id="A0A7X0NKK8"/>
<feature type="non-terminal residue" evidence="1">
    <location>
        <position position="132"/>
    </location>
</feature>
<protein>
    <recommendedName>
        <fullName evidence="3">Peptidase C-terminal archaeal/bacterial domain-containing protein</fullName>
    </recommendedName>
</protein>
<organism evidence="1 2">
    <name type="scientific">Thalassotalea piscium</name>
    <dbReference type="NCBI Taxonomy" id="1230533"/>
    <lineage>
        <taxon>Bacteria</taxon>
        <taxon>Pseudomonadati</taxon>
        <taxon>Pseudomonadota</taxon>
        <taxon>Gammaproteobacteria</taxon>
        <taxon>Alteromonadales</taxon>
        <taxon>Colwelliaceae</taxon>
        <taxon>Thalassotalea</taxon>
    </lineage>
</organism>
<sequence length="132" mass="14115">MAGEGVTVVASGHFNNSSGMNVFLYDAADNLLGSFGYSTLTDGNTLSFDEQISSAGTYYLKVSGQAVGNYDLAVYSTWSSAGAHDGLRTYKHSFGSAHYLASGSYTRTHLEQNNAPLTDYYRFSANAGDTFT</sequence>
<dbReference type="RefSeq" id="WP_184426903.1">
    <property type="nucleotide sequence ID" value="NZ_JACHHU010000054.1"/>
</dbReference>
<dbReference type="Gene3D" id="2.60.120.380">
    <property type="match status" value="1"/>
</dbReference>
<evidence type="ECO:0008006" key="3">
    <source>
        <dbReference type="Google" id="ProtNLM"/>
    </source>
</evidence>